<dbReference type="SUPFAM" id="SSF54495">
    <property type="entry name" value="UBC-like"/>
    <property type="match status" value="1"/>
</dbReference>
<feature type="region of interest" description="Disordered" evidence="12">
    <location>
        <begin position="284"/>
        <end position="320"/>
    </location>
</feature>
<evidence type="ECO:0000256" key="6">
    <source>
        <dbReference type="ARBA" id="ARBA00022737"/>
    </source>
</evidence>
<dbReference type="GO" id="GO:0016567">
    <property type="term" value="P:protein ubiquitination"/>
    <property type="evidence" value="ECO:0007669"/>
    <property type="project" value="InterPro"/>
</dbReference>
<dbReference type="PROSITE" id="PS00518">
    <property type="entry name" value="ZF_RING_1"/>
    <property type="match status" value="1"/>
</dbReference>
<comment type="catalytic activity">
    <reaction evidence="1">
        <text>[E2 ubiquitin-conjugating enzyme]-S-ubiquitinyl-L-cysteine + [acceptor protein]-L-lysine = [E2 ubiquitin-conjugating enzyme]-L-cysteine + [acceptor protein]-N(6)-ubiquitinyl-L-lysine.</text>
        <dbReference type="EC" id="2.3.2.31"/>
    </reaction>
</comment>
<keyword evidence="5" id="KW-0479">Metal-binding</keyword>
<protein>
    <recommendedName>
        <fullName evidence="3">RBR-type E3 ubiquitin transferase</fullName>
        <ecNumber evidence="3">2.3.2.31</ecNumber>
    </recommendedName>
</protein>
<organism evidence="16 17">
    <name type="scientific">Dendryphion nanum</name>
    <dbReference type="NCBI Taxonomy" id="256645"/>
    <lineage>
        <taxon>Eukaryota</taxon>
        <taxon>Fungi</taxon>
        <taxon>Dikarya</taxon>
        <taxon>Ascomycota</taxon>
        <taxon>Pezizomycotina</taxon>
        <taxon>Dothideomycetes</taxon>
        <taxon>Pleosporomycetidae</taxon>
        <taxon>Pleosporales</taxon>
        <taxon>Torulaceae</taxon>
        <taxon>Dendryphion</taxon>
    </lineage>
</organism>
<dbReference type="FunFam" id="3.30.40.10:FF:000416">
    <property type="entry name" value="RBR-type E3 ubiquitin transferase"/>
    <property type="match status" value="1"/>
</dbReference>
<evidence type="ECO:0000313" key="17">
    <source>
        <dbReference type="Proteomes" id="UP000700596"/>
    </source>
</evidence>
<dbReference type="InterPro" id="IPR017907">
    <property type="entry name" value="Znf_RING_CS"/>
</dbReference>
<dbReference type="PROSITE" id="PS51873">
    <property type="entry name" value="TRIAD"/>
    <property type="match status" value="1"/>
</dbReference>
<dbReference type="OrthoDB" id="1431934at2759"/>
<keyword evidence="8" id="KW-0833">Ubl conjugation pathway</keyword>
<evidence type="ECO:0000313" key="16">
    <source>
        <dbReference type="EMBL" id="KAH7125606.1"/>
    </source>
</evidence>
<dbReference type="Pfam" id="PF01485">
    <property type="entry name" value="IBR"/>
    <property type="match status" value="1"/>
</dbReference>
<dbReference type="GO" id="GO:0061630">
    <property type="term" value="F:ubiquitin protein ligase activity"/>
    <property type="evidence" value="ECO:0007669"/>
    <property type="project" value="UniProtKB-EC"/>
</dbReference>
<evidence type="ECO:0000256" key="7">
    <source>
        <dbReference type="ARBA" id="ARBA00022771"/>
    </source>
</evidence>
<dbReference type="InterPro" id="IPR002867">
    <property type="entry name" value="IBR_dom"/>
</dbReference>
<dbReference type="InterPro" id="IPR031127">
    <property type="entry name" value="E3_UB_ligase_RBR"/>
</dbReference>
<dbReference type="InterPro" id="IPR016135">
    <property type="entry name" value="UBQ-conjugating_enzyme/RWD"/>
</dbReference>
<dbReference type="CDD" id="cd20354">
    <property type="entry name" value="Rcat_RBR_RNF14"/>
    <property type="match status" value="1"/>
</dbReference>
<keyword evidence="6" id="KW-0677">Repeat</keyword>
<dbReference type="SMART" id="SM00591">
    <property type="entry name" value="RWD"/>
    <property type="match status" value="1"/>
</dbReference>
<comment type="similarity">
    <text evidence="10">Belongs to the RBR family. RNF14 subfamily.</text>
</comment>
<dbReference type="EC" id="2.3.2.31" evidence="3"/>
<dbReference type="PROSITE" id="PS50089">
    <property type="entry name" value="ZF_RING_2"/>
    <property type="match status" value="1"/>
</dbReference>
<name>A0A9P9DW48_9PLEO</name>
<evidence type="ECO:0000259" key="13">
    <source>
        <dbReference type="PROSITE" id="PS50089"/>
    </source>
</evidence>
<keyword evidence="17" id="KW-1185">Reference proteome</keyword>
<dbReference type="EMBL" id="JAGMWT010000007">
    <property type="protein sequence ID" value="KAH7125606.1"/>
    <property type="molecule type" value="Genomic_DNA"/>
</dbReference>
<dbReference type="InterPro" id="IPR013083">
    <property type="entry name" value="Znf_RING/FYVE/PHD"/>
</dbReference>
<dbReference type="PANTHER" id="PTHR11685">
    <property type="entry name" value="RBR FAMILY RING FINGER AND IBR DOMAIN-CONTAINING"/>
    <property type="match status" value="1"/>
</dbReference>
<dbReference type="InterPro" id="IPR047548">
    <property type="entry name" value="Rcat_RBR_RNF14"/>
</dbReference>
<sequence length="488" mass="55459">MSDSTEDERVEELDTLESIYPELEIDRSKHTKPSARLELQVSPEAPLRAVFDLDRTAHRLSYLPPLLLDIILPELYPVEAPPIISLKSSWIPENILKQLQNHATVLWEEYGGMSMLFAYVSYLQESAETSFNITDITFPGSLKNELLGFNDTKKLEIFDRGTFDCGVCLEPKKGHACHQMYRCGHVFCKECLQDFYGNCINEGDINSVKCMAPDCGKTANAKVKKSRRISPKELLKIPLPYDQVARYAKIKRKKRIEADPSIIYCPRDWCQGAMRTTKYPKIIDLSQMDESDSEEEDKDPGRGNPNTAKDADSTSPKAVPDVPVESTRLVICEDCTFAFCKQCLASWHGDFYRCYSRKKEDLSEEDRASMNFIFNNTTPCPTCNVNCQKSYGCNHMTCAHCIPATHFCYLCSAWLDPGDVYKHFNNPANKTCYQKLMDNLAGADNNEAFRGRDAEEEARFWDAEAIREAQRIQEQEDADAAAELAARR</sequence>
<evidence type="ECO:0000256" key="12">
    <source>
        <dbReference type="SAM" id="MobiDB-lite"/>
    </source>
</evidence>
<accession>A0A9P9DW48</accession>
<dbReference type="GO" id="GO:0008270">
    <property type="term" value="F:zinc ion binding"/>
    <property type="evidence" value="ECO:0007669"/>
    <property type="project" value="UniProtKB-KW"/>
</dbReference>
<evidence type="ECO:0000259" key="14">
    <source>
        <dbReference type="PROSITE" id="PS50908"/>
    </source>
</evidence>
<proteinExistence type="inferred from homology"/>
<reference evidence="16" key="1">
    <citation type="journal article" date="2021" name="Nat. Commun.">
        <title>Genetic determinants of endophytism in the Arabidopsis root mycobiome.</title>
        <authorList>
            <person name="Mesny F."/>
            <person name="Miyauchi S."/>
            <person name="Thiergart T."/>
            <person name="Pickel B."/>
            <person name="Atanasova L."/>
            <person name="Karlsson M."/>
            <person name="Huettel B."/>
            <person name="Barry K.W."/>
            <person name="Haridas S."/>
            <person name="Chen C."/>
            <person name="Bauer D."/>
            <person name="Andreopoulos W."/>
            <person name="Pangilinan J."/>
            <person name="LaButti K."/>
            <person name="Riley R."/>
            <person name="Lipzen A."/>
            <person name="Clum A."/>
            <person name="Drula E."/>
            <person name="Henrissat B."/>
            <person name="Kohler A."/>
            <person name="Grigoriev I.V."/>
            <person name="Martin F.M."/>
            <person name="Hacquard S."/>
        </authorList>
    </citation>
    <scope>NUCLEOTIDE SEQUENCE</scope>
    <source>
        <strain evidence="16">MPI-CAGE-CH-0243</strain>
    </source>
</reference>
<keyword evidence="7 11" id="KW-0863">Zinc-finger</keyword>
<feature type="domain" description="RING-type" evidence="13">
    <location>
        <begin position="165"/>
        <end position="199"/>
    </location>
</feature>
<dbReference type="CDD" id="cd23820">
    <property type="entry name" value="RWD_RNF14"/>
    <property type="match status" value="1"/>
</dbReference>
<comment type="pathway">
    <text evidence="2">Protein modification; protein ubiquitination.</text>
</comment>
<dbReference type="InterPro" id="IPR001841">
    <property type="entry name" value="Znf_RING"/>
</dbReference>
<evidence type="ECO:0000256" key="10">
    <source>
        <dbReference type="ARBA" id="ARBA00044508"/>
    </source>
</evidence>
<evidence type="ECO:0000256" key="3">
    <source>
        <dbReference type="ARBA" id="ARBA00012251"/>
    </source>
</evidence>
<evidence type="ECO:0000256" key="5">
    <source>
        <dbReference type="ARBA" id="ARBA00022723"/>
    </source>
</evidence>
<feature type="domain" description="RWD" evidence="14">
    <location>
        <begin position="11"/>
        <end position="130"/>
    </location>
</feature>
<evidence type="ECO:0000259" key="15">
    <source>
        <dbReference type="PROSITE" id="PS51873"/>
    </source>
</evidence>
<dbReference type="Pfam" id="PF05773">
    <property type="entry name" value="RWD"/>
    <property type="match status" value="1"/>
</dbReference>
<evidence type="ECO:0000256" key="1">
    <source>
        <dbReference type="ARBA" id="ARBA00001798"/>
    </source>
</evidence>
<evidence type="ECO:0000256" key="8">
    <source>
        <dbReference type="ARBA" id="ARBA00022786"/>
    </source>
</evidence>
<feature type="compositionally biased region" description="Acidic residues" evidence="12">
    <location>
        <begin position="287"/>
        <end position="298"/>
    </location>
</feature>
<evidence type="ECO:0000256" key="4">
    <source>
        <dbReference type="ARBA" id="ARBA00022679"/>
    </source>
</evidence>
<keyword evidence="4" id="KW-0808">Transferase</keyword>
<evidence type="ECO:0000256" key="11">
    <source>
        <dbReference type="PROSITE-ProRule" id="PRU00175"/>
    </source>
</evidence>
<dbReference type="PROSITE" id="PS50908">
    <property type="entry name" value="RWD"/>
    <property type="match status" value="1"/>
</dbReference>
<dbReference type="AlphaFoldDB" id="A0A9P9DW48"/>
<dbReference type="InterPro" id="IPR006575">
    <property type="entry name" value="RWD_dom"/>
</dbReference>
<dbReference type="Gene3D" id="1.20.120.1750">
    <property type="match status" value="1"/>
</dbReference>
<evidence type="ECO:0000256" key="2">
    <source>
        <dbReference type="ARBA" id="ARBA00004906"/>
    </source>
</evidence>
<comment type="caution">
    <text evidence="16">The sequence shown here is derived from an EMBL/GenBank/DDBJ whole genome shotgun (WGS) entry which is preliminary data.</text>
</comment>
<gene>
    <name evidence="16" type="ORF">B0J11DRAFT_310387</name>
</gene>
<dbReference type="Gene3D" id="3.30.40.10">
    <property type="entry name" value="Zinc/RING finger domain, C3HC4 (zinc finger)"/>
    <property type="match status" value="1"/>
</dbReference>
<dbReference type="InterPro" id="IPR044066">
    <property type="entry name" value="TRIAD_supradom"/>
</dbReference>
<dbReference type="CDD" id="cd23134">
    <property type="entry name" value="RING-HC_ITT1-like"/>
    <property type="match status" value="1"/>
</dbReference>
<dbReference type="SMART" id="SM00647">
    <property type="entry name" value="IBR"/>
    <property type="match status" value="1"/>
</dbReference>
<feature type="domain" description="RING-type" evidence="15">
    <location>
        <begin position="161"/>
        <end position="436"/>
    </location>
</feature>
<dbReference type="Proteomes" id="UP000700596">
    <property type="component" value="Unassembled WGS sequence"/>
</dbReference>
<evidence type="ECO:0000256" key="9">
    <source>
        <dbReference type="ARBA" id="ARBA00022833"/>
    </source>
</evidence>
<keyword evidence="9" id="KW-0862">Zinc</keyword>
<dbReference type="SUPFAM" id="SSF57850">
    <property type="entry name" value="RING/U-box"/>
    <property type="match status" value="2"/>
</dbReference>
<dbReference type="Gene3D" id="3.10.110.10">
    <property type="entry name" value="Ubiquitin Conjugating Enzyme"/>
    <property type="match status" value="1"/>
</dbReference>